<keyword evidence="6" id="KW-1185">Reference proteome</keyword>
<dbReference type="InterPro" id="IPR035987">
    <property type="entry name" value="Ribosomal_uS8_sf"/>
</dbReference>
<dbReference type="PANTHER" id="PTHR11758">
    <property type="entry name" value="40S RIBOSOMAL PROTEIN S15A"/>
    <property type="match status" value="1"/>
</dbReference>
<gene>
    <name evidence="5" type="ORF">MPIPNATIZW_LOCUS8505</name>
</gene>
<evidence type="ECO:0000256" key="3">
    <source>
        <dbReference type="ARBA" id="ARBA00023274"/>
    </source>
</evidence>
<dbReference type="SUPFAM" id="SSF56047">
    <property type="entry name" value="Ribosomal protein S8"/>
    <property type="match status" value="1"/>
</dbReference>
<evidence type="ECO:0000256" key="4">
    <source>
        <dbReference type="ARBA" id="ARBA00035422"/>
    </source>
</evidence>
<evidence type="ECO:0000256" key="2">
    <source>
        <dbReference type="ARBA" id="ARBA00022980"/>
    </source>
</evidence>
<protein>
    <recommendedName>
        <fullName evidence="4">40S ribosomal protein S15a</fullName>
    </recommendedName>
</protein>
<keyword evidence="2" id="KW-0689">Ribosomal protein</keyword>
<evidence type="ECO:0000256" key="1">
    <source>
        <dbReference type="ARBA" id="ARBA00006471"/>
    </source>
</evidence>
<evidence type="ECO:0000313" key="6">
    <source>
        <dbReference type="Proteomes" id="UP001314169"/>
    </source>
</evidence>
<keyword evidence="3" id="KW-0687">Ribonucleoprotein</keyword>
<proteinExistence type="inferred from homology"/>
<comment type="similarity">
    <text evidence="1">Belongs to the universal ribosomal protein uS8 family.</text>
</comment>
<dbReference type="Proteomes" id="UP001314169">
    <property type="component" value="Chromosome 19"/>
</dbReference>
<dbReference type="InterPro" id="IPR000630">
    <property type="entry name" value="Ribosomal_uS8"/>
</dbReference>
<accession>A0ABN9ZTG9</accession>
<dbReference type="EMBL" id="OY882876">
    <property type="protein sequence ID" value="CAK6440199.1"/>
    <property type="molecule type" value="Genomic_DNA"/>
</dbReference>
<dbReference type="Gene3D" id="3.30.1370.30">
    <property type="match status" value="1"/>
</dbReference>
<evidence type="ECO:0000313" key="5">
    <source>
        <dbReference type="EMBL" id="CAK6440199.1"/>
    </source>
</evidence>
<sequence>MVRMSVLADALQSINNAEKRGHRQGLIRPRPKAAGRCPTAMVKHSYVGEFETMDGHRAGEIVVNLTDRLKEWRNLPQV</sequence>
<organism evidence="5 6">
    <name type="scientific">Pipistrellus nathusii</name>
    <name type="common">Nathusius' pipistrelle</name>
    <dbReference type="NCBI Taxonomy" id="59473"/>
    <lineage>
        <taxon>Eukaryota</taxon>
        <taxon>Metazoa</taxon>
        <taxon>Chordata</taxon>
        <taxon>Craniata</taxon>
        <taxon>Vertebrata</taxon>
        <taxon>Euteleostomi</taxon>
        <taxon>Mammalia</taxon>
        <taxon>Eutheria</taxon>
        <taxon>Laurasiatheria</taxon>
        <taxon>Chiroptera</taxon>
        <taxon>Yangochiroptera</taxon>
        <taxon>Vespertilionidae</taxon>
        <taxon>Pipistrellus</taxon>
    </lineage>
</organism>
<reference evidence="5" key="1">
    <citation type="submission" date="2023-12" db="EMBL/GenBank/DDBJ databases">
        <authorList>
            <person name="Brown T."/>
        </authorList>
    </citation>
    <scope>NUCLEOTIDE SEQUENCE</scope>
</reference>
<name>A0ABN9ZTG9_PIPNA</name>